<proteinExistence type="predicted"/>
<feature type="chain" id="PRO_5040266809" description="Secreted protein" evidence="1">
    <location>
        <begin position="18"/>
        <end position="124"/>
    </location>
</feature>
<dbReference type="EMBL" id="JABBWD010000017">
    <property type="protein sequence ID" value="KAG1778180.1"/>
    <property type="molecule type" value="Genomic_DNA"/>
</dbReference>
<dbReference type="AlphaFoldDB" id="A0A9P6ZWR6"/>
<organism evidence="2 3">
    <name type="scientific">Suillus placidus</name>
    <dbReference type="NCBI Taxonomy" id="48579"/>
    <lineage>
        <taxon>Eukaryota</taxon>
        <taxon>Fungi</taxon>
        <taxon>Dikarya</taxon>
        <taxon>Basidiomycota</taxon>
        <taxon>Agaricomycotina</taxon>
        <taxon>Agaricomycetes</taxon>
        <taxon>Agaricomycetidae</taxon>
        <taxon>Boletales</taxon>
        <taxon>Suillineae</taxon>
        <taxon>Suillaceae</taxon>
        <taxon>Suillus</taxon>
    </lineage>
</organism>
<accession>A0A9P6ZWR6</accession>
<feature type="signal peptide" evidence="1">
    <location>
        <begin position="1"/>
        <end position="17"/>
    </location>
</feature>
<name>A0A9P6ZWR6_9AGAM</name>
<reference evidence="2" key="1">
    <citation type="journal article" date="2020" name="New Phytol.">
        <title>Comparative genomics reveals dynamic genome evolution in host specialist ectomycorrhizal fungi.</title>
        <authorList>
            <person name="Lofgren L.A."/>
            <person name="Nguyen N.H."/>
            <person name="Vilgalys R."/>
            <person name="Ruytinx J."/>
            <person name="Liao H.L."/>
            <person name="Branco S."/>
            <person name="Kuo A."/>
            <person name="LaButti K."/>
            <person name="Lipzen A."/>
            <person name="Andreopoulos W."/>
            <person name="Pangilinan J."/>
            <person name="Riley R."/>
            <person name="Hundley H."/>
            <person name="Na H."/>
            <person name="Barry K."/>
            <person name="Grigoriev I.V."/>
            <person name="Stajich J.E."/>
            <person name="Kennedy P.G."/>
        </authorList>
    </citation>
    <scope>NUCLEOTIDE SEQUENCE</scope>
    <source>
        <strain evidence="2">DOB743</strain>
    </source>
</reference>
<evidence type="ECO:0000313" key="2">
    <source>
        <dbReference type="EMBL" id="KAG1778180.1"/>
    </source>
</evidence>
<evidence type="ECO:0008006" key="4">
    <source>
        <dbReference type="Google" id="ProtNLM"/>
    </source>
</evidence>
<keyword evidence="1" id="KW-0732">Signal</keyword>
<comment type="caution">
    <text evidence="2">The sequence shown here is derived from an EMBL/GenBank/DDBJ whole genome shotgun (WGS) entry which is preliminary data.</text>
</comment>
<evidence type="ECO:0000313" key="3">
    <source>
        <dbReference type="Proteomes" id="UP000714275"/>
    </source>
</evidence>
<sequence>MSIWILCCIHFSPYLQCLFSALVLLGNLRVEPILSSPIYSDSLYYHDGQASFRLGQTGQASLIPPYYHANCRINASSLPRHCLTCHVKPHSACHSIRPDVILHLATSSSGAKQPSAFLSVPLKN</sequence>
<dbReference type="Proteomes" id="UP000714275">
    <property type="component" value="Unassembled WGS sequence"/>
</dbReference>
<gene>
    <name evidence="2" type="ORF">EV702DRAFT_1097912</name>
</gene>
<keyword evidence="3" id="KW-1185">Reference proteome</keyword>
<feature type="non-terminal residue" evidence="2">
    <location>
        <position position="1"/>
    </location>
</feature>
<protein>
    <recommendedName>
        <fullName evidence="4">Secreted protein</fullName>
    </recommendedName>
</protein>
<evidence type="ECO:0000256" key="1">
    <source>
        <dbReference type="SAM" id="SignalP"/>
    </source>
</evidence>